<dbReference type="Pfam" id="PF00005">
    <property type="entry name" value="ABC_tran"/>
    <property type="match status" value="1"/>
</dbReference>
<dbReference type="Gene3D" id="3.40.50.300">
    <property type="entry name" value="P-loop containing nucleotide triphosphate hydrolases"/>
    <property type="match status" value="1"/>
</dbReference>
<dbReference type="InterPro" id="IPR027417">
    <property type="entry name" value="P-loop_NTPase"/>
</dbReference>
<comment type="caution">
    <text evidence="5">The sequence shown here is derived from an EMBL/GenBank/DDBJ whole genome shotgun (WGS) entry which is preliminary data.</text>
</comment>
<evidence type="ECO:0000256" key="2">
    <source>
        <dbReference type="ARBA" id="ARBA00022741"/>
    </source>
</evidence>
<dbReference type="AlphaFoldDB" id="A0A7C1ZPD7"/>
<keyword evidence="3 5" id="KW-0067">ATP-binding</keyword>
<dbReference type="InterPro" id="IPR003593">
    <property type="entry name" value="AAA+_ATPase"/>
</dbReference>
<keyword evidence="2" id="KW-0547">Nucleotide-binding</keyword>
<feature type="domain" description="ABC transporter" evidence="4">
    <location>
        <begin position="2"/>
        <end position="231"/>
    </location>
</feature>
<name>A0A7C1ZPD7_9GAMM</name>
<protein>
    <submittedName>
        <fullName evidence="5">ABC transporter ATP-binding protein</fullName>
    </submittedName>
</protein>
<dbReference type="CDD" id="cd03230">
    <property type="entry name" value="ABC_DR_subfamily_A"/>
    <property type="match status" value="1"/>
</dbReference>
<evidence type="ECO:0000256" key="1">
    <source>
        <dbReference type="ARBA" id="ARBA00022448"/>
    </source>
</evidence>
<keyword evidence="1" id="KW-0813">Transport</keyword>
<gene>
    <name evidence="5" type="ORF">ENI26_00250</name>
</gene>
<accession>A0A7C1ZPD7</accession>
<evidence type="ECO:0000256" key="3">
    <source>
        <dbReference type="ARBA" id="ARBA00022840"/>
    </source>
</evidence>
<dbReference type="SUPFAM" id="SSF52540">
    <property type="entry name" value="P-loop containing nucleoside triphosphate hydrolases"/>
    <property type="match status" value="1"/>
</dbReference>
<dbReference type="PROSITE" id="PS50893">
    <property type="entry name" value="ABC_TRANSPORTER_2"/>
    <property type="match status" value="1"/>
</dbReference>
<dbReference type="PANTHER" id="PTHR42939">
    <property type="entry name" value="ABC TRANSPORTER ATP-BINDING PROTEIN ALBC-RELATED"/>
    <property type="match status" value="1"/>
</dbReference>
<dbReference type="InterPro" id="IPR051782">
    <property type="entry name" value="ABC_Transporter_VariousFunc"/>
</dbReference>
<dbReference type="SMART" id="SM00382">
    <property type="entry name" value="AAA"/>
    <property type="match status" value="1"/>
</dbReference>
<sequence length="233" mass="25525">MLEVNHLNKTYGNNHAVNELSFSIKKGEILCLLGANGAGKTTTLNMLLGFIEPDSGTAMLDGIDMTEQSSLCRQSMMYIPENVHLYPSFTAIENIAYLAELSDIDIDAEAIKQSLLKTGITEAQLTRQVGDFSKGMRQKVAIAFALLKHAKLVLMDEPTSGLDPVATQEFIDVVNTIKSRGTAVLIVTHDLLCAHQLADQIGIMQGGQLTQLIHNQSLDLAQLTDRYFNQFSV</sequence>
<reference evidence="5" key="1">
    <citation type="journal article" date="2020" name="mSystems">
        <title>Genome- and Community-Level Interaction Insights into Carbon Utilization and Element Cycling Functions of Hydrothermarchaeota in Hydrothermal Sediment.</title>
        <authorList>
            <person name="Zhou Z."/>
            <person name="Liu Y."/>
            <person name="Xu W."/>
            <person name="Pan J."/>
            <person name="Luo Z.H."/>
            <person name="Li M."/>
        </authorList>
    </citation>
    <scope>NUCLEOTIDE SEQUENCE [LARGE SCALE GENOMIC DNA]</scope>
    <source>
        <strain evidence="5">HyVt-380</strain>
    </source>
</reference>
<evidence type="ECO:0000259" key="4">
    <source>
        <dbReference type="PROSITE" id="PS50893"/>
    </source>
</evidence>
<proteinExistence type="predicted"/>
<organism evidence="5">
    <name type="scientific">Methylophaga aminisulfidivorans</name>
    <dbReference type="NCBI Taxonomy" id="230105"/>
    <lineage>
        <taxon>Bacteria</taxon>
        <taxon>Pseudomonadati</taxon>
        <taxon>Pseudomonadota</taxon>
        <taxon>Gammaproteobacteria</taxon>
        <taxon>Thiotrichales</taxon>
        <taxon>Piscirickettsiaceae</taxon>
        <taxon>Methylophaga</taxon>
    </lineage>
</organism>
<dbReference type="EMBL" id="DRHY01000009">
    <property type="protein sequence ID" value="HEC72787.1"/>
    <property type="molecule type" value="Genomic_DNA"/>
</dbReference>
<dbReference type="Proteomes" id="UP000886384">
    <property type="component" value="Unassembled WGS sequence"/>
</dbReference>
<evidence type="ECO:0000313" key="5">
    <source>
        <dbReference type="EMBL" id="HEC72787.1"/>
    </source>
</evidence>
<dbReference type="InterPro" id="IPR003439">
    <property type="entry name" value="ABC_transporter-like_ATP-bd"/>
</dbReference>
<dbReference type="GO" id="GO:0016887">
    <property type="term" value="F:ATP hydrolysis activity"/>
    <property type="evidence" value="ECO:0007669"/>
    <property type="project" value="InterPro"/>
</dbReference>
<dbReference type="PANTHER" id="PTHR42939:SF1">
    <property type="entry name" value="ABC TRANSPORTER ATP-BINDING PROTEIN ALBC-RELATED"/>
    <property type="match status" value="1"/>
</dbReference>
<dbReference type="GO" id="GO:0005524">
    <property type="term" value="F:ATP binding"/>
    <property type="evidence" value="ECO:0007669"/>
    <property type="project" value="UniProtKB-KW"/>
</dbReference>